<dbReference type="Proteomes" id="UP000249818">
    <property type="component" value="Chromosome BARAN1"/>
</dbReference>
<proteinExistence type="predicted"/>
<dbReference type="PANTHER" id="PTHR30006:SF2">
    <property type="entry name" value="ABC TRANSPORTER SUBSTRATE-BINDING PROTEIN"/>
    <property type="match status" value="1"/>
</dbReference>
<dbReference type="AlphaFoldDB" id="A0A2X3L2D3"/>
<dbReference type="NCBIfam" id="TIGR01254">
    <property type="entry name" value="sfuA"/>
    <property type="match status" value="1"/>
</dbReference>
<dbReference type="GO" id="GO:0030975">
    <property type="term" value="F:thiamine binding"/>
    <property type="evidence" value="ECO:0007669"/>
    <property type="project" value="InterPro"/>
</dbReference>
<evidence type="ECO:0000313" key="2">
    <source>
        <dbReference type="EMBL" id="SQD92970.1"/>
    </source>
</evidence>
<organism evidence="2 3">
    <name type="scientific">Candidatus Bipolaricaulis anaerobius</name>
    <dbReference type="NCBI Taxonomy" id="2026885"/>
    <lineage>
        <taxon>Bacteria</taxon>
        <taxon>Candidatus Bipolaricaulota</taxon>
        <taxon>Candidatus Bipolaricaulia</taxon>
        <taxon>Candidatus Bipolaricaulales</taxon>
        <taxon>Candidatus Bipolaricaulaceae</taxon>
        <taxon>Candidatus Bipolaricaulis</taxon>
    </lineage>
</organism>
<dbReference type="Gene3D" id="3.40.190.10">
    <property type="entry name" value="Periplasmic binding protein-like II"/>
    <property type="match status" value="2"/>
</dbReference>
<dbReference type="GO" id="GO:0015888">
    <property type="term" value="P:thiamine transport"/>
    <property type="evidence" value="ECO:0007669"/>
    <property type="project" value="InterPro"/>
</dbReference>
<accession>A0A2X3L2D3</accession>
<dbReference type="PANTHER" id="PTHR30006">
    <property type="entry name" value="THIAMINE-BINDING PERIPLASMIC PROTEIN-RELATED"/>
    <property type="match status" value="1"/>
</dbReference>
<name>A0A2X3L2D3_9BACT</name>
<dbReference type="OrthoDB" id="8013425at2"/>
<gene>
    <name evidence="2" type="ORF">BARAN1_0946</name>
</gene>
<keyword evidence="3" id="KW-1185">Reference proteome</keyword>
<dbReference type="SUPFAM" id="SSF53850">
    <property type="entry name" value="Periplasmic binding protein-like II"/>
    <property type="match status" value="1"/>
</dbReference>
<dbReference type="EMBL" id="LS483254">
    <property type="protein sequence ID" value="SQD92970.1"/>
    <property type="molecule type" value="Genomic_DNA"/>
</dbReference>
<dbReference type="KEGG" id="bana:BARAN1_0946"/>
<keyword evidence="1" id="KW-0732">Signal</keyword>
<dbReference type="InterPro" id="IPR005948">
    <property type="entry name" value="ThiB-like"/>
</dbReference>
<reference evidence="3" key="1">
    <citation type="submission" date="2018-05" db="EMBL/GenBank/DDBJ databases">
        <authorList>
            <person name="Hao L."/>
        </authorList>
    </citation>
    <scope>NUCLEOTIDE SEQUENCE [LARGE SCALE GENOMIC DNA]</scope>
</reference>
<dbReference type="RefSeq" id="WP_122031333.1">
    <property type="nucleotide sequence ID" value="NZ_LS483254.1"/>
</dbReference>
<protein>
    <submittedName>
        <fullName evidence="2">Putative ABC-type thiamine transport system periplasmic protein, thiB</fullName>
    </submittedName>
</protein>
<evidence type="ECO:0000313" key="3">
    <source>
        <dbReference type="Proteomes" id="UP000249818"/>
    </source>
</evidence>
<dbReference type="Pfam" id="PF01547">
    <property type="entry name" value="SBP_bac_1"/>
    <property type="match status" value="1"/>
</dbReference>
<evidence type="ECO:0000256" key="1">
    <source>
        <dbReference type="ARBA" id="ARBA00022729"/>
    </source>
</evidence>
<sequence length="339" mass="36781">MKKLVGFIVALAVGGTAVGAERFVVYTYRSFVRDGPAAAIEEAFEAAHPGVDLVWVAPGGGAEMLSRLIAELAVGATDADVFLGVSAMDLPRALAAEVFQPYDPTLIPNLAHVPEDLHFDSAGRVLPFDHGYVAFVASNALPADLLPRTFADLLRPELTGKIILQDPRTSTTGLAFLLWTVAHFRDDWPAFWKALLPNTLTITKGWSEAFAMFEAGEAPIVLSYSTDAAYAYLTGGAATYHVLTLDGEGYRLIEGMGIVRTSAKLDLAHSFLDIVLSPEIQELIPTSQWMFPVHDGVELLPDFARYAVLPPHPVFILPTDAADHLAEWITTWQQILGEP</sequence>
<dbReference type="InterPro" id="IPR006059">
    <property type="entry name" value="SBP"/>
</dbReference>